<keyword evidence="3" id="KW-1185">Reference proteome</keyword>
<sequence>MAQCPFCTQIYKSDHGVRVHLPKCPKRNQMMRTQMMTESAPPPPKRARTVGDDETGEMQEGTQSWWNSGEQAEPGPSDEQQTTYLQQETRSSGRTRKVPVKFEEYEISSMSAVIKGSRGVAMAPLSALATPAAAPATPATVPGTPVPVAVPATPTTLPGTPVTVPGTPAVSVADVPSPPPLPIIERFYYKTEPNSVGIYRIYDSSEPSLNPDVHATISQFVDAPTLMQQGKEVPTADQIEKSMGVPPEHPEVEPPNLGPFANVSTVAQTIVRMFGYPLKIAL</sequence>
<feature type="compositionally biased region" description="Polar residues" evidence="1">
    <location>
        <begin position="78"/>
        <end position="92"/>
    </location>
</feature>
<organism evidence="2 3">
    <name type="scientific">Marasmius crinis-equi</name>
    <dbReference type="NCBI Taxonomy" id="585013"/>
    <lineage>
        <taxon>Eukaryota</taxon>
        <taxon>Fungi</taxon>
        <taxon>Dikarya</taxon>
        <taxon>Basidiomycota</taxon>
        <taxon>Agaricomycotina</taxon>
        <taxon>Agaricomycetes</taxon>
        <taxon>Agaricomycetidae</taxon>
        <taxon>Agaricales</taxon>
        <taxon>Marasmiineae</taxon>
        <taxon>Marasmiaceae</taxon>
        <taxon>Marasmius</taxon>
    </lineage>
</organism>
<evidence type="ECO:0000313" key="2">
    <source>
        <dbReference type="EMBL" id="KAL0563715.1"/>
    </source>
</evidence>
<protein>
    <submittedName>
        <fullName evidence="2">Uncharacterized protein</fullName>
    </submittedName>
</protein>
<feature type="compositionally biased region" description="Polar residues" evidence="1">
    <location>
        <begin position="60"/>
        <end position="70"/>
    </location>
</feature>
<evidence type="ECO:0000313" key="3">
    <source>
        <dbReference type="Proteomes" id="UP001465976"/>
    </source>
</evidence>
<reference evidence="2 3" key="1">
    <citation type="submission" date="2024-02" db="EMBL/GenBank/DDBJ databases">
        <title>A draft genome for the cacao thread blight pathogen Marasmius crinis-equi.</title>
        <authorList>
            <person name="Cohen S.P."/>
            <person name="Baruah I.K."/>
            <person name="Amoako-Attah I."/>
            <person name="Bukari Y."/>
            <person name="Meinhardt L.W."/>
            <person name="Bailey B.A."/>
        </authorList>
    </citation>
    <scope>NUCLEOTIDE SEQUENCE [LARGE SCALE GENOMIC DNA]</scope>
    <source>
        <strain evidence="2 3">GH-76</strain>
    </source>
</reference>
<dbReference type="EMBL" id="JBAHYK010003257">
    <property type="protein sequence ID" value="KAL0563715.1"/>
    <property type="molecule type" value="Genomic_DNA"/>
</dbReference>
<feature type="region of interest" description="Disordered" evidence="1">
    <location>
        <begin position="34"/>
        <end position="97"/>
    </location>
</feature>
<proteinExistence type="predicted"/>
<dbReference type="Proteomes" id="UP001465976">
    <property type="component" value="Unassembled WGS sequence"/>
</dbReference>
<comment type="caution">
    <text evidence="2">The sequence shown here is derived from an EMBL/GenBank/DDBJ whole genome shotgun (WGS) entry which is preliminary data.</text>
</comment>
<accession>A0ABR3ELJ9</accession>
<gene>
    <name evidence="2" type="ORF">V5O48_018350</name>
</gene>
<name>A0ABR3ELJ9_9AGAR</name>
<evidence type="ECO:0000256" key="1">
    <source>
        <dbReference type="SAM" id="MobiDB-lite"/>
    </source>
</evidence>